<organism evidence="2 3">
    <name type="scientific">Enterobacter phage EcP1</name>
    <dbReference type="NCBI Taxonomy" id="942016"/>
    <lineage>
        <taxon>Viruses</taxon>
        <taxon>Duplodnaviria</taxon>
        <taxon>Heunggongvirae</taxon>
        <taxon>Uroviricota</taxon>
        <taxon>Caudoviricetes</taxon>
        <taxon>Schitoviridae</taxon>
        <taxon>Eceepunavirus</taxon>
        <taxon>Eceepunavirus EcP1</taxon>
    </lineage>
</organism>
<reference evidence="2 3" key="1">
    <citation type="submission" date="2010-11" db="EMBL/GenBank/DDBJ databases">
        <title>Complete nucleotide sequence of the bacteriophage EcP1, a new member of the N4-like viruses.</title>
        <authorList>
            <person name="Zhu J."/>
            <person name="Rao X."/>
            <person name="Tan Y."/>
            <person name="Hu Z."/>
            <person name="Xiong K."/>
            <person name="Chen Z."/>
            <person name="Li S."/>
            <person name="Yang J."/>
            <person name="Jin X."/>
            <person name="Chen Y."/>
            <person name="Hu F."/>
        </authorList>
    </citation>
    <scope>NUCLEOTIDE SEQUENCE [LARGE SCALE GENOMIC DNA]</scope>
</reference>
<feature type="coiled-coil region" evidence="1">
    <location>
        <begin position="194"/>
        <end position="221"/>
    </location>
</feature>
<evidence type="ECO:0000256" key="1">
    <source>
        <dbReference type="SAM" id="Coils"/>
    </source>
</evidence>
<dbReference type="EMBL" id="HQ641380">
    <property type="protein sequence ID" value="ADU79216.1"/>
    <property type="molecule type" value="Genomic_DNA"/>
</dbReference>
<gene>
    <name evidence="2" type="ORF">EcP1_gp65</name>
</gene>
<dbReference type="OrthoDB" id="6416at10239"/>
<dbReference type="GeneID" id="14006844"/>
<dbReference type="RefSeq" id="YP_007003188.1">
    <property type="nucleotide sequence ID" value="NC_019485.1"/>
</dbReference>
<proteinExistence type="predicted"/>
<dbReference type="Proteomes" id="UP000007263">
    <property type="component" value="Segment"/>
</dbReference>
<evidence type="ECO:0000313" key="3">
    <source>
        <dbReference type="Proteomes" id="UP000007263"/>
    </source>
</evidence>
<dbReference type="KEGG" id="vg:14006844"/>
<keyword evidence="1" id="KW-0175">Coiled coil</keyword>
<evidence type="ECO:0000313" key="2">
    <source>
        <dbReference type="EMBL" id="ADU79216.1"/>
    </source>
</evidence>
<keyword evidence="3" id="KW-1185">Reference proteome</keyword>
<accession>E9NIJ0</accession>
<name>E9NIJ0_9CAUD</name>
<protein>
    <submittedName>
        <fullName evidence="2">Uncharacterized protein</fullName>
    </submittedName>
</protein>
<sequence>MKLREFLSNLSYGELSNTSIGDSGSGTIKDKHIPTVISHINYGITDLCSRFMLHEKSVVIEMHEQIGTYILDGKYAQSSDSDEPIKYIIDSPYEPFDDDVLRIHKVHNEIGNELNFNDNSFHCSLKKVGHNGIQILQPVDGNVIFVTYLANQKKIPLDANPDTTNIDLPAYLLEALSFYVAARLFSNMNNQILSAKAQEFMARYENSCEQVEQRNLNNEHQDDTNIKSEIRGWL</sequence>